<protein>
    <submittedName>
        <fullName evidence="1">Uncharacterized protein</fullName>
    </submittedName>
</protein>
<organism evidence="1 2">
    <name type="scientific">Rhizobium leguminosarum</name>
    <dbReference type="NCBI Taxonomy" id="384"/>
    <lineage>
        <taxon>Bacteria</taxon>
        <taxon>Pseudomonadati</taxon>
        <taxon>Pseudomonadota</taxon>
        <taxon>Alphaproteobacteria</taxon>
        <taxon>Hyphomicrobiales</taxon>
        <taxon>Rhizobiaceae</taxon>
        <taxon>Rhizobium/Agrobacterium group</taxon>
        <taxon>Rhizobium</taxon>
    </lineage>
</organism>
<evidence type="ECO:0000313" key="1">
    <source>
        <dbReference type="EMBL" id="MBB6220988.1"/>
    </source>
</evidence>
<reference evidence="1 2" key="1">
    <citation type="submission" date="2020-08" db="EMBL/GenBank/DDBJ databases">
        <title>Genomic Encyclopedia of Type Strains, Phase IV (KMG-V): Genome sequencing to study the core and pangenomes of soil and plant-associated prokaryotes.</title>
        <authorList>
            <person name="Whitman W."/>
        </authorList>
    </citation>
    <scope>NUCLEOTIDE SEQUENCE [LARGE SCALE GENOMIC DNA]</scope>
    <source>
        <strain evidence="1 2">SEMIA 4011</strain>
    </source>
</reference>
<dbReference type="AlphaFoldDB" id="A0A7W9ZRP7"/>
<sequence>MQSKARPSSGCRHLLPVNGAKGYAATFPFLTNVSQRTSSVRLG</sequence>
<proteinExistence type="predicted"/>
<name>A0A7W9ZRP7_RHILE</name>
<evidence type="ECO:0000313" key="2">
    <source>
        <dbReference type="Proteomes" id="UP000517187"/>
    </source>
</evidence>
<dbReference type="EMBL" id="JACIIJ010000003">
    <property type="protein sequence ID" value="MBB6220988.1"/>
    <property type="molecule type" value="Genomic_DNA"/>
</dbReference>
<gene>
    <name evidence="1" type="ORF">GGE66_001946</name>
</gene>
<comment type="caution">
    <text evidence="1">The sequence shown here is derived from an EMBL/GenBank/DDBJ whole genome shotgun (WGS) entry which is preliminary data.</text>
</comment>
<accession>A0A7W9ZRP7</accession>
<dbReference type="Proteomes" id="UP000517187">
    <property type="component" value="Unassembled WGS sequence"/>
</dbReference>